<keyword evidence="2" id="KW-1185">Reference proteome</keyword>
<dbReference type="InterPro" id="IPR029058">
    <property type="entry name" value="AB_hydrolase_fold"/>
</dbReference>
<reference evidence="1 2" key="1">
    <citation type="journal article" date="2023" name="Arcadia Sci">
        <title>De novo assembly of a long-read Amblyomma americanum tick genome.</title>
        <authorList>
            <person name="Chou S."/>
            <person name="Poskanzer K.E."/>
            <person name="Rollins M."/>
            <person name="Thuy-Boun P.S."/>
        </authorList>
    </citation>
    <scope>NUCLEOTIDE SEQUENCE [LARGE SCALE GENOMIC DNA]</scope>
    <source>
        <strain evidence="1">F_SG_1</strain>
        <tissue evidence="1">Salivary glands</tissue>
    </source>
</reference>
<dbReference type="PANTHER" id="PTHR11005">
    <property type="entry name" value="LYSOSOMAL ACID LIPASE-RELATED"/>
    <property type="match status" value="1"/>
</dbReference>
<evidence type="ECO:0000313" key="1">
    <source>
        <dbReference type="EMBL" id="KAK8769043.1"/>
    </source>
</evidence>
<gene>
    <name evidence="1" type="ORF">V5799_014491</name>
</gene>
<dbReference type="SUPFAM" id="SSF53474">
    <property type="entry name" value="alpha/beta-Hydrolases"/>
    <property type="match status" value="1"/>
</dbReference>
<name>A0AAQ4E2V8_AMBAM</name>
<proteinExistence type="predicted"/>
<accession>A0AAQ4E2V8</accession>
<sequence>MVKAKSFQKYDWGRKKNVKIYGQRRPPQYDLKKVTAPVAIYWGDGDVLTTPRDVKDLAKRLPNVVLVYKVPVPGFTHLDFGWSFKAWKHLYKKMLQMMKTYAKI</sequence>
<organism evidence="1 2">
    <name type="scientific">Amblyomma americanum</name>
    <name type="common">Lone star tick</name>
    <dbReference type="NCBI Taxonomy" id="6943"/>
    <lineage>
        <taxon>Eukaryota</taxon>
        <taxon>Metazoa</taxon>
        <taxon>Ecdysozoa</taxon>
        <taxon>Arthropoda</taxon>
        <taxon>Chelicerata</taxon>
        <taxon>Arachnida</taxon>
        <taxon>Acari</taxon>
        <taxon>Parasitiformes</taxon>
        <taxon>Ixodida</taxon>
        <taxon>Ixodoidea</taxon>
        <taxon>Ixodidae</taxon>
        <taxon>Amblyomminae</taxon>
        <taxon>Amblyomma</taxon>
    </lineage>
</organism>
<dbReference type="Gene3D" id="3.40.50.1820">
    <property type="entry name" value="alpha/beta hydrolase"/>
    <property type="match status" value="1"/>
</dbReference>
<dbReference type="EMBL" id="JARKHS020023169">
    <property type="protein sequence ID" value="KAK8769043.1"/>
    <property type="molecule type" value="Genomic_DNA"/>
</dbReference>
<protein>
    <submittedName>
        <fullName evidence="1">Uncharacterized protein</fullName>
    </submittedName>
</protein>
<comment type="caution">
    <text evidence="1">The sequence shown here is derived from an EMBL/GenBank/DDBJ whole genome shotgun (WGS) entry which is preliminary data.</text>
</comment>
<evidence type="ECO:0000313" key="2">
    <source>
        <dbReference type="Proteomes" id="UP001321473"/>
    </source>
</evidence>
<dbReference type="AlphaFoldDB" id="A0AAQ4E2V8"/>
<dbReference type="Proteomes" id="UP001321473">
    <property type="component" value="Unassembled WGS sequence"/>
</dbReference>